<sequence length="120" mass="13691">MAVIRVTPPIEETPIPQPDIEIVDGILKIGYIENQSDAFIQTDFSCGDDDKVKIEKEILYFDNTQNRYDGYNGIYFGIGKRRDTYSLLIQGMFIAPETETVKVVYNEFSQFTFTPNAASF</sequence>
<organism evidence="1 2">
    <name type="scientific">Segatella buccae</name>
    <dbReference type="NCBI Taxonomy" id="28126"/>
    <lineage>
        <taxon>Bacteria</taxon>
        <taxon>Pseudomonadati</taxon>
        <taxon>Bacteroidota</taxon>
        <taxon>Bacteroidia</taxon>
        <taxon>Bacteroidales</taxon>
        <taxon>Prevotellaceae</taxon>
        <taxon>Segatella</taxon>
    </lineage>
</organism>
<evidence type="ECO:0000313" key="1">
    <source>
        <dbReference type="EMBL" id="SUB78806.1"/>
    </source>
</evidence>
<comment type="caution">
    <text evidence="1">The sequence shown here is derived from an EMBL/GenBank/DDBJ whole genome shotgun (WGS) entry which is preliminary data.</text>
</comment>
<dbReference type="RefSeq" id="WP_115152927.1">
    <property type="nucleotide sequence ID" value="NZ_JAHXQX010000022.1"/>
</dbReference>
<dbReference type="AlphaFoldDB" id="A0AAQ1UJI7"/>
<reference evidence="1 2" key="1">
    <citation type="submission" date="2018-06" db="EMBL/GenBank/DDBJ databases">
        <authorList>
            <consortium name="Pathogen Informatics"/>
            <person name="Doyle S."/>
        </authorList>
    </citation>
    <scope>NUCLEOTIDE SEQUENCE [LARGE SCALE GENOMIC DNA]</scope>
    <source>
        <strain evidence="1 2">NCTC13063</strain>
    </source>
</reference>
<gene>
    <name evidence="1" type="ORF">NCTC13063_00052</name>
</gene>
<name>A0AAQ1UJI7_9BACT</name>
<proteinExistence type="predicted"/>
<dbReference type="Proteomes" id="UP000255283">
    <property type="component" value="Unassembled WGS sequence"/>
</dbReference>
<dbReference type="EMBL" id="UGTJ01000001">
    <property type="protein sequence ID" value="SUB78806.1"/>
    <property type="molecule type" value="Genomic_DNA"/>
</dbReference>
<evidence type="ECO:0000313" key="2">
    <source>
        <dbReference type="Proteomes" id="UP000255283"/>
    </source>
</evidence>
<accession>A0AAQ1UJI7</accession>
<protein>
    <submittedName>
        <fullName evidence="1">Uncharacterized protein</fullName>
    </submittedName>
</protein>